<protein>
    <submittedName>
        <fullName evidence="1">Uncharacterized protein</fullName>
    </submittedName>
</protein>
<evidence type="ECO:0000313" key="1">
    <source>
        <dbReference type="EMBL" id="CAF4962890.1"/>
    </source>
</evidence>
<dbReference type="AlphaFoldDB" id="A0A821YHI3"/>
<feature type="non-terminal residue" evidence="1">
    <location>
        <position position="1"/>
    </location>
</feature>
<dbReference type="Proteomes" id="UP000663838">
    <property type="component" value="Unassembled WGS sequence"/>
</dbReference>
<evidence type="ECO:0000313" key="2">
    <source>
        <dbReference type="Proteomes" id="UP000663838"/>
    </source>
</evidence>
<organism evidence="1 2">
    <name type="scientific">Rotaria socialis</name>
    <dbReference type="NCBI Taxonomy" id="392032"/>
    <lineage>
        <taxon>Eukaryota</taxon>
        <taxon>Metazoa</taxon>
        <taxon>Spiralia</taxon>
        <taxon>Gnathifera</taxon>
        <taxon>Rotifera</taxon>
        <taxon>Eurotatoria</taxon>
        <taxon>Bdelloidea</taxon>
        <taxon>Philodinida</taxon>
        <taxon>Philodinidae</taxon>
        <taxon>Rotaria</taxon>
    </lineage>
</organism>
<name>A0A821YHI3_9BILA</name>
<comment type="caution">
    <text evidence="1">The sequence shown here is derived from an EMBL/GenBank/DDBJ whole genome shotgun (WGS) entry which is preliminary data.</text>
</comment>
<proteinExistence type="predicted"/>
<sequence>RKRMEIVIKTDSFRQQSASIRLVFGPCRSVLSGAEIRTVLYPYRKLTVFGRFPRVYG</sequence>
<dbReference type="EMBL" id="CAJOBS010017888">
    <property type="protein sequence ID" value="CAF4962890.1"/>
    <property type="molecule type" value="Genomic_DNA"/>
</dbReference>
<reference evidence="1" key="1">
    <citation type="submission" date="2021-02" db="EMBL/GenBank/DDBJ databases">
        <authorList>
            <person name="Nowell W R."/>
        </authorList>
    </citation>
    <scope>NUCLEOTIDE SEQUENCE</scope>
</reference>
<gene>
    <name evidence="1" type="ORF">TOA249_LOCUS34303</name>
</gene>
<accession>A0A821YHI3</accession>